<organism evidence="7 8">
    <name type="scientific">Ideonella livida</name>
    <dbReference type="NCBI Taxonomy" id="2707176"/>
    <lineage>
        <taxon>Bacteria</taxon>
        <taxon>Pseudomonadati</taxon>
        <taxon>Pseudomonadota</taxon>
        <taxon>Betaproteobacteria</taxon>
        <taxon>Burkholderiales</taxon>
        <taxon>Sphaerotilaceae</taxon>
        <taxon>Ideonella</taxon>
    </lineage>
</organism>
<name>A0A7C9PIE2_9BURK</name>
<dbReference type="SUPFAM" id="SSF54523">
    <property type="entry name" value="Pili subunits"/>
    <property type="match status" value="1"/>
</dbReference>
<dbReference type="PROSITE" id="PS00409">
    <property type="entry name" value="PROKAR_NTER_METHYL"/>
    <property type="match status" value="1"/>
</dbReference>
<dbReference type="InterPro" id="IPR045584">
    <property type="entry name" value="Pilin-like"/>
</dbReference>
<keyword evidence="5 6" id="KW-0472">Membrane</keyword>
<dbReference type="GO" id="GO:0015628">
    <property type="term" value="P:protein secretion by the type II secretion system"/>
    <property type="evidence" value="ECO:0007669"/>
    <property type="project" value="InterPro"/>
</dbReference>
<keyword evidence="3 6" id="KW-0812">Transmembrane</keyword>
<evidence type="ECO:0000313" key="8">
    <source>
        <dbReference type="Proteomes" id="UP000484255"/>
    </source>
</evidence>
<dbReference type="Proteomes" id="UP000484255">
    <property type="component" value="Unassembled WGS sequence"/>
</dbReference>
<evidence type="ECO:0000256" key="1">
    <source>
        <dbReference type="ARBA" id="ARBA00004167"/>
    </source>
</evidence>
<dbReference type="GO" id="GO:0015627">
    <property type="term" value="C:type II protein secretion system complex"/>
    <property type="evidence" value="ECO:0007669"/>
    <property type="project" value="InterPro"/>
</dbReference>
<keyword evidence="2" id="KW-0488">Methylation</keyword>
<accession>A0A7C9PIE2</accession>
<comment type="subcellular location">
    <subcellularLocation>
        <location evidence="1">Membrane</location>
        <topology evidence="1">Single-pass membrane protein</topology>
    </subcellularLocation>
</comment>
<gene>
    <name evidence="7" type="ORF">G3A44_16400</name>
</gene>
<dbReference type="AlphaFoldDB" id="A0A7C9PIE2"/>
<feature type="transmembrane region" description="Helical" evidence="6">
    <location>
        <begin position="12"/>
        <end position="33"/>
    </location>
</feature>
<dbReference type="Pfam" id="PF07963">
    <property type="entry name" value="N_methyl"/>
    <property type="match status" value="1"/>
</dbReference>
<dbReference type="EMBL" id="JAAGOH010000022">
    <property type="protein sequence ID" value="NDY92773.1"/>
    <property type="molecule type" value="Genomic_DNA"/>
</dbReference>
<dbReference type="InterPro" id="IPR002416">
    <property type="entry name" value="T2SS_protein-GspH"/>
</dbReference>
<keyword evidence="4 6" id="KW-1133">Transmembrane helix</keyword>
<dbReference type="InterPro" id="IPR012902">
    <property type="entry name" value="N_methyl_site"/>
</dbReference>
<dbReference type="GO" id="GO:0016020">
    <property type="term" value="C:membrane"/>
    <property type="evidence" value="ECO:0007669"/>
    <property type="project" value="UniProtKB-SubCell"/>
</dbReference>
<dbReference type="RefSeq" id="WP_163458828.1">
    <property type="nucleotide sequence ID" value="NZ_JAAGOH010000022.1"/>
</dbReference>
<evidence type="ECO:0000256" key="6">
    <source>
        <dbReference type="SAM" id="Phobius"/>
    </source>
</evidence>
<proteinExistence type="predicted"/>
<sequence>MRGAQRPRGFTLLELLLVVALIAVSVGMVSLSLRDADANRLEEEAQRLSALLDSARARSRAMGRPVAWQPVKDGSAFRFSGLPDGQALPSQWLDERTRAQVDGAPELVLGPEPIGPPQRVRLVIGERSLTLGTDGLGPFQRLDETGSATP</sequence>
<protein>
    <submittedName>
        <fullName evidence="7">Prepilin-type N-terminal cleavage/methylation domain-containing protein</fullName>
    </submittedName>
</protein>
<evidence type="ECO:0000256" key="2">
    <source>
        <dbReference type="ARBA" id="ARBA00022481"/>
    </source>
</evidence>
<evidence type="ECO:0000256" key="5">
    <source>
        <dbReference type="ARBA" id="ARBA00023136"/>
    </source>
</evidence>
<evidence type="ECO:0000313" key="7">
    <source>
        <dbReference type="EMBL" id="NDY92773.1"/>
    </source>
</evidence>
<keyword evidence="8" id="KW-1185">Reference proteome</keyword>
<dbReference type="NCBIfam" id="TIGR02532">
    <property type="entry name" value="IV_pilin_GFxxxE"/>
    <property type="match status" value="1"/>
</dbReference>
<evidence type="ECO:0000256" key="4">
    <source>
        <dbReference type="ARBA" id="ARBA00022989"/>
    </source>
</evidence>
<evidence type="ECO:0000256" key="3">
    <source>
        <dbReference type="ARBA" id="ARBA00022692"/>
    </source>
</evidence>
<comment type="caution">
    <text evidence="7">The sequence shown here is derived from an EMBL/GenBank/DDBJ whole genome shotgun (WGS) entry which is preliminary data.</text>
</comment>
<dbReference type="PRINTS" id="PR00885">
    <property type="entry name" value="BCTERIALGSPH"/>
</dbReference>
<reference evidence="7 8" key="1">
    <citation type="submission" date="2020-02" db="EMBL/GenBank/DDBJ databases">
        <title>Ideonella bacterium strain TBM-1.</title>
        <authorList>
            <person name="Chen W.-M."/>
        </authorList>
    </citation>
    <scope>NUCLEOTIDE SEQUENCE [LARGE SCALE GENOMIC DNA]</scope>
    <source>
        <strain evidence="7 8">TBM-1</strain>
    </source>
</reference>